<proteinExistence type="predicted"/>
<evidence type="ECO:0000313" key="5">
    <source>
        <dbReference type="EMBL" id="KAK7267832.1"/>
    </source>
</evidence>
<dbReference type="InterPro" id="IPR045893">
    <property type="entry name" value="FREE1"/>
</dbReference>
<evidence type="ECO:0000256" key="1">
    <source>
        <dbReference type="ARBA" id="ARBA00022723"/>
    </source>
</evidence>
<dbReference type="GO" id="GO:0070676">
    <property type="term" value="P:intralumenal vesicle formation"/>
    <property type="evidence" value="ECO:0007669"/>
    <property type="project" value="TreeGrafter"/>
</dbReference>
<dbReference type="GO" id="GO:0043130">
    <property type="term" value="F:ubiquitin binding"/>
    <property type="evidence" value="ECO:0007669"/>
    <property type="project" value="InterPro"/>
</dbReference>
<sequence length="229" mass="25771">MASSLLQLRIWNPKTAPDSPNESCSTKRRASSLASPPIPSPTSDSCPSFQGNGWKQEACRIFKNNRTTYKKKKGLGDWMNSIKPANEEKDHWVPDEAVSKCIACGSDFGAFNRRVDLLFLSSSFFFRLSNAKEASSKPVLQGHEDLARKLHEEPERNRKISDGSGRRMKEFACPICTVHLQLCTNHLCVLCTVARLLEETEDKVNLNVLILIKFIFSVHLLTLVKMNFA</sequence>
<dbReference type="SUPFAM" id="SSF57903">
    <property type="entry name" value="FYVE/PHD zinc finger"/>
    <property type="match status" value="1"/>
</dbReference>
<dbReference type="AlphaFoldDB" id="A0AAN9I6E1"/>
<dbReference type="Proteomes" id="UP001372338">
    <property type="component" value="Unassembled WGS sequence"/>
</dbReference>
<keyword evidence="2" id="KW-0863">Zinc-finger</keyword>
<comment type="caution">
    <text evidence="5">The sequence shown here is derived from an EMBL/GenBank/DDBJ whole genome shotgun (WGS) entry which is preliminary data.</text>
</comment>
<evidence type="ECO:0000256" key="4">
    <source>
        <dbReference type="SAM" id="MobiDB-lite"/>
    </source>
</evidence>
<name>A0AAN9I6E1_CROPI</name>
<dbReference type="GO" id="GO:0031902">
    <property type="term" value="C:late endosome membrane"/>
    <property type="evidence" value="ECO:0007669"/>
    <property type="project" value="TreeGrafter"/>
</dbReference>
<organism evidence="5 6">
    <name type="scientific">Crotalaria pallida</name>
    <name type="common">Smooth rattlebox</name>
    <name type="synonym">Crotalaria striata</name>
    <dbReference type="NCBI Taxonomy" id="3830"/>
    <lineage>
        <taxon>Eukaryota</taxon>
        <taxon>Viridiplantae</taxon>
        <taxon>Streptophyta</taxon>
        <taxon>Embryophyta</taxon>
        <taxon>Tracheophyta</taxon>
        <taxon>Spermatophyta</taxon>
        <taxon>Magnoliopsida</taxon>
        <taxon>eudicotyledons</taxon>
        <taxon>Gunneridae</taxon>
        <taxon>Pentapetalae</taxon>
        <taxon>rosids</taxon>
        <taxon>fabids</taxon>
        <taxon>Fabales</taxon>
        <taxon>Fabaceae</taxon>
        <taxon>Papilionoideae</taxon>
        <taxon>50 kb inversion clade</taxon>
        <taxon>genistoids sensu lato</taxon>
        <taxon>core genistoids</taxon>
        <taxon>Crotalarieae</taxon>
        <taxon>Crotalaria</taxon>
    </lineage>
</organism>
<keyword evidence="3" id="KW-0862">Zinc</keyword>
<dbReference type="GO" id="GO:0008270">
    <property type="term" value="F:zinc ion binding"/>
    <property type="evidence" value="ECO:0007669"/>
    <property type="project" value="UniProtKB-KW"/>
</dbReference>
<protein>
    <submittedName>
        <fullName evidence="5">Uncharacterized protein</fullName>
    </submittedName>
</protein>
<dbReference type="GO" id="GO:0036258">
    <property type="term" value="P:multivesicular body assembly"/>
    <property type="evidence" value="ECO:0007669"/>
    <property type="project" value="InterPro"/>
</dbReference>
<evidence type="ECO:0000256" key="3">
    <source>
        <dbReference type="ARBA" id="ARBA00022833"/>
    </source>
</evidence>
<reference evidence="5 6" key="1">
    <citation type="submission" date="2024-01" db="EMBL/GenBank/DDBJ databases">
        <title>The genomes of 5 underutilized Papilionoideae crops provide insights into root nodulation and disease resistanc.</title>
        <authorList>
            <person name="Yuan L."/>
        </authorList>
    </citation>
    <scope>NUCLEOTIDE SEQUENCE [LARGE SCALE GENOMIC DNA]</scope>
    <source>
        <strain evidence="5">ZHUSHIDOU_FW_LH</strain>
        <tissue evidence="5">Leaf</tissue>
    </source>
</reference>
<keyword evidence="1" id="KW-0479">Metal-binding</keyword>
<evidence type="ECO:0000256" key="2">
    <source>
        <dbReference type="ARBA" id="ARBA00022771"/>
    </source>
</evidence>
<dbReference type="PANTHER" id="PTHR46977:SF1">
    <property type="entry name" value="PROTEIN FREE1"/>
    <property type="match status" value="1"/>
</dbReference>
<feature type="region of interest" description="Disordered" evidence="4">
    <location>
        <begin position="1"/>
        <end position="49"/>
    </location>
</feature>
<dbReference type="PANTHER" id="PTHR46977">
    <property type="entry name" value="PROTEIN FREE1"/>
    <property type="match status" value="1"/>
</dbReference>
<evidence type="ECO:0000313" key="6">
    <source>
        <dbReference type="Proteomes" id="UP001372338"/>
    </source>
</evidence>
<accession>A0AAN9I6E1</accession>
<dbReference type="InterPro" id="IPR011011">
    <property type="entry name" value="Znf_FYVE_PHD"/>
</dbReference>
<keyword evidence="6" id="KW-1185">Reference proteome</keyword>
<gene>
    <name evidence="5" type="ORF">RIF29_20511</name>
</gene>
<dbReference type="GO" id="GO:0000813">
    <property type="term" value="C:ESCRT I complex"/>
    <property type="evidence" value="ECO:0007669"/>
    <property type="project" value="TreeGrafter"/>
</dbReference>
<dbReference type="EMBL" id="JAYWIO010000004">
    <property type="protein sequence ID" value="KAK7267832.1"/>
    <property type="molecule type" value="Genomic_DNA"/>
</dbReference>